<dbReference type="PIRSF" id="PIRSF001488">
    <property type="entry name" value="Tdi_protein"/>
    <property type="match status" value="1"/>
</dbReference>
<feature type="chain" id="PRO_5008100018" description="Thiol:disulfide interchange protein" evidence="9">
    <location>
        <begin position="24"/>
        <end position="212"/>
    </location>
</feature>
<dbReference type="RefSeq" id="WP_064318400.1">
    <property type="nucleotide sequence ID" value="NZ_JACI01000002.1"/>
</dbReference>
<dbReference type="GO" id="GO:0016491">
    <property type="term" value="F:oxidoreductase activity"/>
    <property type="evidence" value="ECO:0007669"/>
    <property type="project" value="InterPro"/>
</dbReference>
<evidence type="ECO:0000256" key="2">
    <source>
        <dbReference type="ARBA" id="ARBA00005791"/>
    </source>
</evidence>
<dbReference type="NCBIfam" id="NF047695">
    <property type="entry name" value="ThlDiSintDsbAHaem"/>
    <property type="match status" value="1"/>
</dbReference>
<evidence type="ECO:0000256" key="5">
    <source>
        <dbReference type="ARBA" id="ARBA00023157"/>
    </source>
</evidence>
<evidence type="ECO:0000256" key="4">
    <source>
        <dbReference type="ARBA" id="ARBA00022764"/>
    </source>
</evidence>
<dbReference type="PANTHER" id="PTHR35891">
    <property type="entry name" value="THIOL:DISULFIDE INTERCHANGE PROTEIN DSBA"/>
    <property type="match status" value="1"/>
</dbReference>
<organism evidence="11 12">
    <name type="scientific">Bibersteinia trehalosi Y31</name>
    <dbReference type="NCBI Taxonomy" id="1261658"/>
    <lineage>
        <taxon>Bacteria</taxon>
        <taxon>Pseudomonadati</taxon>
        <taxon>Pseudomonadota</taxon>
        <taxon>Gammaproteobacteria</taxon>
        <taxon>Pasteurellales</taxon>
        <taxon>Pasteurellaceae</taxon>
        <taxon>Bibersteinia</taxon>
    </lineage>
</organism>
<evidence type="ECO:0000313" key="11">
    <source>
        <dbReference type="EMBL" id="OAQ13769.1"/>
    </source>
</evidence>
<evidence type="ECO:0000256" key="6">
    <source>
        <dbReference type="ARBA" id="ARBA00023284"/>
    </source>
</evidence>
<sequence>MKKFALKTVFIAFSALFAFNVTANTTNLTAGKEYTEIRQVPSAQKEVLEFFSFYCQHCYDFELGYKIPSKIKAGLPEGAVLKQYHVDFLGRQSEELTRAWALAMALGVEEQVKTPLFENAQKNAIKSMDDIRAIFLANGISAEQFDGGINSFAVNGLVNKQRQAAEAFNIRGVPAFFVNEQYQVNAEGFSDVNSMGEFIERYVDAVLYLIKK</sequence>
<dbReference type="AlphaFoldDB" id="A0A179CV43"/>
<dbReference type="Proteomes" id="UP000078358">
    <property type="component" value="Unassembled WGS sequence"/>
</dbReference>
<comment type="similarity">
    <text evidence="2">Belongs to the thioredoxin family. DsbA subfamily.</text>
</comment>
<name>A0A179CV43_BIBTR</name>
<dbReference type="PROSITE" id="PS51352">
    <property type="entry name" value="THIOREDOXIN_2"/>
    <property type="match status" value="1"/>
</dbReference>
<dbReference type="Gene3D" id="3.40.30.10">
    <property type="entry name" value="Glutaredoxin"/>
    <property type="match status" value="1"/>
</dbReference>
<dbReference type="InterPro" id="IPR050824">
    <property type="entry name" value="Thiol_disulfide_DsbA"/>
</dbReference>
<reference evidence="11 12" key="1">
    <citation type="submission" date="2014-01" db="EMBL/GenBank/DDBJ databases">
        <authorList>
            <person name="Zuccon D."/>
        </authorList>
    </citation>
    <scope>NUCLEOTIDE SEQUENCE [LARGE SCALE GENOMIC DNA]</scope>
    <source>
        <strain evidence="11 12">Y31</strain>
    </source>
</reference>
<evidence type="ECO:0000259" key="10">
    <source>
        <dbReference type="PROSITE" id="PS51352"/>
    </source>
</evidence>
<proteinExistence type="inferred from homology"/>
<gene>
    <name evidence="11" type="ORF">F480_04905</name>
</gene>
<feature type="disulfide bond" description="Redox-active" evidence="8">
    <location>
        <begin position="55"/>
        <end position="58"/>
    </location>
</feature>
<evidence type="ECO:0000256" key="3">
    <source>
        <dbReference type="ARBA" id="ARBA00022729"/>
    </source>
</evidence>
<dbReference type="InterPro" id="IPR013766">
    <property type="entry name" value="Thioredoxin_domain"/>
</dbReference>
<comment type="caution">
    <text evidence="11">The sequence shown here is derived from an EMBL/GenBank/DDBJ whole genome shotgun (WGS) entry which is preliminary data.</text>
</comment>
<dbReference type="PATRIC" id="fig|1261658.3.peg.974"/>
<evidence type="ECO:0000256" key="7">
    <source>
        <dbReference type="PIRNR" id="PIRNR001488"/>
    </source>
</evidence>
<feature type="signal peptide" evidence="9">
    <location>
        <begin position="1"/>
        <end position="23"/>
    </location>
</feature>
<evidence type="ECO:0000256" key="8">
    <source>
        <dbReference type="PIRSR" id="PIRSR001488-1"/>
    </source>
</evidence>
<keyword evidence="4 7" id="KW-0574">Periplasm</keyword>
<dbReference type="InterPro" id="IPR036249">
    <property type="entry name" value="Thioredoxin-like_sf"/>
</dbReference>
<keyword evidence="6" id="KW-0676">Redox-active center</keyword>
<evidence type="ECO:0000256" key="9">
    <source>
        <dbReference type="SAM" id="SignalP"/>
    </source>
</evidence>
<keyword evidence="5 7" id="KW-1015">Disulfide bond</keyword>
<protein>
    <recommendedName>
        <fullName evidence="7">Thiol:disulfide interchange protein</fullName>
    </recommendedName>
</protein>
<comment type="subcellular location">
    <subcellularLocation>
        <location evidence="1 7">Periplasm</location>
    </subcellularLocation>
</comment>
<dbReference type="EMBL" id="JACI01000002">
    <property type="protein sequence ID" value="OAQ13769.1"/>
    <property type="molecule type" value="Genomic_DNA"/>
</dbReference>
<evidence type="ECO:0000313" key="12">
    <source>
        <dbReference type="Proteomes" id="UP000078358"/>
    </source>
</evidence>
<feature type="domain" description="Thioredoxin" evidence="10">
    <location>
        <begin position="12"/>
        <end position="208"/>
    </location>
</feature>
<dbReference type="Pfam" id="PF01323">
    <property type="entry name" value="DSBA"/>
    <property type="match status" value="1"/>
</dbReference>
<keyword evidence="3 9" id="KW-0732">Signal</keyword>
<dbReference type="PANTHER" id="PTHR35891:SF2">
    <property type="entry name" value="THIOL:DISULFIDE INTERCHANGE PROTEIN DSBA"/>
    <property type="match status" value="1"/>
</dbReference>
<dbReference type="GO" id="GO:0042597">
    <property type="term" value="C:periplasmic space"/>
    <property type="evidence" value="ECO:0007669"/>
    <property type="project" value="UniProtKB-SubCell"/>
</dbReference>
<evidence type="ECO:0000256" key="1">
    <source>
        <dbReference type="ARBA" id="ARBA00004418"/>
    </source>
</evidence>
<dbReference type="SUPFAM" id="SSF52833">
    <property type="entry name" value="Thioredoxin-like"/>
    <property type="match status" value="1"/>
</dbReference>
<dbReference type="CDD" id="cd03019">
    <property type="entry name" value="DsbA_DsbA"/>
    <property type="match status" value="1"/>
</dbReference>
<dbReference type="InterPro" id="IPR001853">
    <property type="entry name" value="DSBA-like_thioredoxin_dom"/>
</dbReference>
<accession>A0A179CV43</accession>
<dbReference type="InterPro" id="IPR023205">
    <property type="entry name" value="DsbA/DsbL"/>
</dbReference>